<dbReference type="Proteomes" id="UP000187486">
    <property type="component" value="Unassembled WGS sequence"/>
</dbReference>
<dbReference type="STRING" id="76021.BS329_38665"/>
<accession>A0A1R0KES3</accession>
<sequence length="181" mass="19109">MSEPTMHEPGDVVIQPASPTETDPVIQPASPAEPVVVAGASGGVGTSAVARLLDGRDAGVWRTDIPGPLIMPDVLVAGVSVQSMTRARRVLTLLSQLGGRPLLVVVRDGRGRVPADSRALITLVGPLVGDVVHLPYTRAWRTCTSPYGLTPPTGRALRRAVTRARDACALPPLALPERRRR</sequence>
<evidence type="ECO:0000313" key="3">
    <source>
        <dbReference type="Proteomes" id="UP000187486"/>
    </source>
</evidence>
<organism evidence="2 3">
    <name type="scientific">Amycolatopsis coloradensis</name>
    <dbReference type="NCBI Taxonomy" id="76021"/>
    <lineage>
        <taxon>Bacteria</taxon>
        <taxon>Bacillati</taxon>
        <taxon>Actinomycetota</taxon>
        <taxon>Actinomycetes</taxon>
        <taxon>Pseudonocardiales</taxon>
        <taxon>Pseudonocardiaceae</taxon>
        <taxon>Amycolatopsis</taxon>
    </lineage>
</organism>
<evidence type="ECO:0000313" key="2">
    <source>
        <dbReference type="EMBL" id="OLZ43582.1"/>
    </source>
</evidence>
<gene>
    <name evidence="2" type="ORF">BS329_38665</name>
</gene>
<evidence type="ECO:0000256" key="1">
    <source>
        <dbReference type="SAM" id="MobiDB-lite"/>
    </source>
</evidence>
<protein>
    <submittedName>
        <fullName evidence="2">Uncharacterized protein</fullName>
    </submittedName>
</protein>
<dbReference type="EMBL" id="MQUQ01000031">
    <property type="protein sequence ID" value="OLZ43582.1"/>
    <property type="molecule type" value="Genomic_DNA"/>
</dbReference>
<dbReference type="AlphaFoldDB" id="A0A1R0KES3"/>
<reference evidence="2 3" key="1">
    <citation type="submission" date="2016-01" db="EMBL/GenBank/DDBJ databases">
        <title>Amycolatopsis coloradensis genome sequencing and assembly.</title>
        <authorList>
            <person name="Mayilraj S."/>
        </authorList>
    </citation>
    <scope>NUCLEOTIDE SEQUENCE [LARGE SCALE GENOMIC DNA]</scope>
    <source>
        <strain evidence="2 3">DSM 44225</strain>
    </source>
</reference>
<keyword evidence="3" id="KW-1185">Reference proteome</keyword>
<feature type="compositionally biased region" description="Basic and acidic residues" evidence="1">
    <location>
        <begin position="1"/>
        <end position="10"/>
    </location>
</feature>
<feature type="region of interest" description="Disordered" evidence="1">
    <location>
        <begin position="1"/>
        <end position="25"/>
    </location>
</feature>
<comment type="caution">
    <text evidence="2">The sequence shown here is derived from an EMBL/GenBank/DDBJ whole genome shotgun (WGS) entry which is preliminary data.</text>
</comment>
<name>A0A1R0KES3_9PSEU</name>
<dbReference type="RefSeq" id="WP_076168202.1">
    <property type="nucleotide sequence ID" value="NZ_JBEZVB010000047.1"/>
</dbReference>
<proteinExistence type="predicted"/>